<dbReference type="GO" id="GO:0000162">
    <property type="term" value="P:L-tryptophan biosynthetic process"/>
    <property type="evidence" value="ECO:0007669"/>
    <property type="project" value="UniProtKB-UniRule"/>
</dbReference>
<gene>
    <name evidence="9" type="primary">trpC</name>
    <name evidence="11" type="ORF">CYJ19_08700</name>
</gene>
<dbReference type="AlphaFoldDB" id="A0A2I1IKZ2"/>
<dbReference type="InterPro" id="IPR001468">
    <property type="entry name" value="Indole-3-GlycerolPSynthase_CS"/>
</dbReference>
<sequence length="277" mass="29302">MNVLDDLVAAAVADAKEREAHVDLDELKRRCLNQPEARDGVAALRGDGAVSVISEVKRASPSKGKIASIPDPGALASQYEAGGASVISCLTQRYKFHGSLEDFAAVRAAVDIPVLRKDFIVTPYQIHEARAYGADLVLLIVAALEQNALVSLVERVHSLGMTALVEAHSRLEALRALDAGAKVVGVNARDLTTLDVNMDNFAQIVDIIPEQVVAVAESGVASPSDVRDYAAEGADAVLIGEALVRNRDPRAAVAEMVAAGSHPALAKSRNRRVGKDF</sequence>
<evidence type="ECO:0000256" key="5">
    <source>
        <dbReference type="ARBA" id="ARBA00022793"/>
    </source>
</evidence>
<feature type="domain" description="Indole-3-glycerol phosphate synthase" evidence="10">
    <location>
        <begin position="5"/>
        <end position="255"/>
    </location>
</feature>
<evidence type="ECO:0000256" key="7">
    <source>
        <dbReference type="ARBA" id="ARBA00023141"/>
    </source>
</evidence>
<evidence type="ECO:0000256" key="8">
    <source>
        <dbReference type="ARBA" id="ARBA00023239"/>
    </source>
</evidence>
<dbReference type="InterPro" id="IPR011060">
    <property type="entry name" value="RibuloseP-bd_barrel"/>
</dbReference>
<comment type="similarity">
    <text evidence="3 9">Belongs to the TrpC family.</text>
</comment>
<dbReference type="EC" id="4.1.1.48" evidence="9"/>
<dbReference type="Proteomes" id="UP000235122">
    <property type="component" value="Unassembled WGS sequence"/>
</dbReference>
<dbReference type="GeneID" id="35866304"/>
<dbReference type="SUPFAM" id="SSF51366">
    <property type="entry name" value="Ribulose-phoshate binding barrel"/>
    <property type="match status" value="1"/>
</dbReference>
<evidence type="ECO:0000256" key="3">
    <source>
        <dbReference type="ARBA" id="ARBA00008737"/>
    </source>
</evidence>
<dbReference type="Gene3D" id="3.20.20.70">
    <property type="entry name" value="Aldolase class I"/>
    <property type="match status" value="1"/>
</dbReference>
<keyword evidence="4 9" id="KW-0028">Amino-acid biosynthesis</keyword>
<dbReference type="HAMAP" id="MF_00134_B">
    <property type="entry name" value="IGPS_B"/>
    <property type="match status" value="1"/>
</dbReference>
<dbReference type="EMBL" id="PKKO01000005">
    <property type="protein sequence ID" value="PKY71791.1"/>
    <property type="molecule type" value="Genomic_DNA"/>
</dbReference>
<dbReference type="FunFam" id="3.20.20.70:FF:000024">
    <property type="entry name" value="Indole-3-glycerol phosphate synthase"/>
    <property type="match status" value="1"/>
</dbReference>
<evidence type="ECO:0000256" key="4">
    <source>
        <dbReference type="ARBA" id="ARBA00022605"/>
    </source>
</evidence>
<accession>A0A2I1IKZ2</accession>
<dbReference type="RefSeq" id="WP_024332347.1">
    <property type="nucleotide sequence ID" value="NZ_JASOXK010000009.1"/>
</dbReference>
<evidence type="ECO:0000313" key="12">
    <source>
        <dbReference type="Proteomes" id="UP000235122"/>
    </source>
</evidence>
<dbReference type="PANTHER" id="PTHR22854:SF2">
    <property type="entry name" value="INDOLE-3-GLYCEROL-PHOSPHATE SYNTHASE"/>
    <property type="match status" value="1"/>
</dbReference>
<dbReference type="GO" id="GO:0004640">
    <property type="term" value="F:phosphoribosylanthranilate isomerase activity"/>
    <property type="evidence" value="ECO:0007669"/>
    <property type="project" value="TreeGrafter"/>
</dbReference>
<keyword evidence="8 9" id="KW-0456">Lyase</keyword>
<evidence type="ECO:0000256" key="9">
    <source>
        <dbReference type="HAMAP-Rule" id="MF_00134"/>
    </source>
</evidence>
<name>A0A2I1IKZ2_9ACTO</name>
<evidence type="ECO:0000256" key="2">
    <source>
        <dbReference type="ARBA" id="ARBA00004696"/>
    </source>
</evidence>
<protein>
    <recommendedName>
        <fullName evidence="9">Indole-3-glycerol phosphate synthase</fullName>
        <shortName evidence="9">IGPS</shortName>
        <ecNumber evidence="9">4.1.1.48</ecNumber>
    </recommendedName>
</protein>
<keyword evidence="5 9" id="KW-0210">Decarboxylase</keyword>
<dbReference type="InterPro" id="IPR013798">
    <property type="entry name" value="Indole-3-glycerol_P_synth_dom"/>
</dbReference>
<dbReference type="PANTHER" id="PTHR22854">
    <property type="entry name" value="TRYPTOPHAN BIOSYNTHESIS PROTEIN"/>
    <property type="match status" value="1"/>
</dbReference>
<dbReference type="UniPathway" id="UPA00035">
    <property type="reaction ID" value="UER00043"/>
</dbReference>
<dbReference type="CDD" id="cd00331">
    <property type="entry name" value="IGPS"/>
    <property type="match status" value="1"/>
</dbReference>
<keyword evidence="7 9" id="KW-0057">Aromatic amino acid biosynthesis</keyword>
<organism evidence="11 12">
    <name type="scientific">Winkia neuii</name>
    <dbReference type="NCBI Taxonomy" id="33007"/>
    <lineage>
        <taxon>Bacteria</taxon>
        <taxon>Bacillati</taxon>
        <taxon>Actinomycetota</taxon>
        <taxon>Actinomycetes</taxon>
        <taxon>Actinomycetales</taxon>
        <taxon>Actinomycetaceae</taxon>
        <taxon>Winkia</taxon>
    </lineage>
</organism>
<dbReference type="NCBIfam" id="NF001369">
    <property type="entry name" value="PRK00278.1-1"/>
    <property type="match status" value="1"/>
</dbReference>
<evidence type="ECO:0000256" key="6">
    <source>
        <dbReference type="ARBA" id="ARBA00022822"/>
    </source>
</evidence>
<keyword evidence="12" id="KW-1185">Reference proteome</keyword>
<comment type="catalytic activity">
    <reaction evidence="1 9">
        <text>1-(2-carboxyphenylamino)-1-deoxy-D-ribulose 5-phosphate + H(+) = (1S,2R)-1-C-(indol-3-yl)glycerol 3-phosphate + CO2 + H2O</text>
        <dbReference type="Rhea" id="RHEA:23476"/>
        <dbReference type="ChEBI" id="CHEBI:15377"/>
        <dbReference type="ChEBI" id="CHEBI:15378"/>
        <dbReference type="ChEBI" id="CHEBI:16526"/>
        <dbReference type="ChEBI" id="CHEBI:58613"/>
        <dbReference type="ChEBI" id="CHEBI:58866"/>
        <dbReference type="EC" id="4.1.1.48"/>
    </reaction>
</comment>
<dbReference type="GO" id="GO:0004425">
    <property type="term" value="F:indole-3-glycerol-phosphate synthase activity"/>
    <property type="evidence" value="ECO:0007669"/>
    <property type="project" value="UniProtKB-UniRule"/>
</dbReference>
<comment type="pathway">
    <text evidence="2 9">Amino-acid biosynthesis; L-tryptophan biosynthesis; L-tryptophan from chorismate: step 4/5.</text>
</comment>
<dbReference type="InterPro" id="IPR045186">
    <property type="entry name" value="Indole-3-glycerol_P_synth"/>
</dbReference>
<reference evidence="11 12" key="1">
    <citation type="submission" date="2017-12" db="EMBL/GenBank/DDBJ databases">
        <title>Phylogenetic diversity of female urinary microbiome.</title>
        <authorList>
            <person name="Thomas-White K."/>
            <person name="Wolfe A.J."/>
        </authorList>
    </citation>
    <scope>NUCLEOTIDE SEQUENCE [LARGE SCALE GENOMIC DNA]</scope>
    <source>
        <strain evidence="11 12">UMB0402</strain>
    </source>
</reference>
<comment type="caution">
    <text evidence="11">The sequence shown here is derived from an EMBL/GenBank/DDBJ whole genome shotgun (WGS) entry which is preliminary data.</text>
</comment>
<keyword evidence="6 9" id="KW-0822">Tryptophan biosynthesis</keyword>
<evidence type="ECO:0000313" key="11">
    <source>
        <dbReference type="EMBL" id="PKY71791.1"/>
    </source>
</evidence>
<dbReference type="Pfam" id="PF00218">
    <property type="entry name" value="IGPS"/>
    <property type="match status" value="1"/>
</dbReference>
<evidence type="ECO:0000256" key="1">
    <source>
        <dbReference type="ARBA" id="ARBA00001633"/>
    </source>
</evidence>
<dbReference type="STRING" id="33007.HMPREF3198_01672"/>
<proteinExistence type="inferred from homology"/>
<evidence type="ECO:0000259" key="10">
    <source>
        <dbReference type="Pfam" id="PF00218"/>
    </source>
</evidence>
<dbReference type="PROSITE" id="PS00614">
    <property type="entry name" value="IGPS"/>
    <property type="match status" value="1"/>
</dbReference>
<dbReference type="InterPro" id="IPR013785">
    <property type="entry name" value="Aldolase_TIM"/>
</dbReference>